<protein>
    <submittedName>
        <fullName evidence="1">Uncharacterized protein</fullName>
    </submittedName>
</protein>
<keyword evidence="2" id="KW-1185">Reference proteome</keyword>
<dbReference type="KEGG" id="gso:PH603_05005"/>
<sequence>MTEDKDNSMKMPYSALSTPTLKPRFPKAALAYVDATLGILARHHDRAQAVAPFTVTNEAALPGVADILAEADTFFGAGWSVLESDGRGNRHRWMDRMASLMLRLDLSAGARLRITGTGLVRGRCLKEASVWLDGNPVKGAFRRKGLKGWTYDGAIAPTRMPPGAACHLLTIQTDRSGLKGDDTEAGRSLAVSRVEVIAA</sequence>
<evidence type="ECO:0000313" key="2">
    <source>
        <dbReference type="Proteomes" id="UP001217500"/>
    </source>
</evidence>
<proteinExistence type="predicted"/>
<name>A0AAE9XUX1_9PROT</name>
<dbReference type="RefSeq" id="WP_289504881.1">
    <property type="nucleotide sequence ID" value="NZ_CP116805.1"/>
</dbReference>
<reference evidence="1" key="1">
    <citation type="submission" date="2023-01" db="EMBL/GenBank/DDBJ databases">
        <title>The genome sequence of Kordiimonadaceae bacterium 6D33.</title>
        <authorList>
            <person name="Liu Y."/>
        </authorList>
    </citation>
    <scope>NUCLEOTIDE SEQUENCE</scope>
    <source>
        <strain evidence="1">6D33</strain>
    </source>
</reference>
<gene>
    <name evidence="1" type="ORF">PH603_05005</name>
</gene>
<evidence type="ECO:0000313" key="1">
    <source>
        <dbReference type="EMBL" id="WCL55115.1"/>
    </source>
</evidence>
<dbReference type="Proteomes" id="UP001217500">
    <property type="component" value="Chromosome"/>
</dbReference>
<accession>A0AAE9XUX1</accession>
<dbReference type="AlphaFoldDB" id="A0AAE9XUX1"/>
<organism evidence="1 2">
    <name type="scientific">Gimibacter soli</name>
    <dbReference type="NCBI Taxonomy" id="3024400"/>
    <lineage>
        <taxon>Bacteria</taxon>
        <taxon>Pseudomonadati</taxon>
        <taxon>Pseudomonadota</taxon>
        <taxon>Alphaproteobacteria</taxon>
        <taxon>Kordiimonadales</taxon>
        <taxon>Temperatibacteraceae</taxon>
        <taxon>Gimibacter</taxon>
    </lineage>
</organism>
<dbReference type="EMBL" id="CP116805">
    <property type="protein sequence ID" value="WCL55115.1"/>
    <property type="molecule type" value="Genomic_DNA"/>
</dbReference>